<accession>A0A7J4ZSX1</accession>
<proteinExistence type="predicted"/>
<dbReference type="InterPro" id="IPR050834">
    <property type="entry name" value="Glycosyltransf_2"/>
</dbReference>
<dbReference type="InterPro" id="IPR001173">
    <property type="entry name" value="Glyco_trans_2-like"/>
</dbReference>
<dbReference type="AlphaFoldDB" id="A0A7J4ZSX1"/>
<reference evidence="2 3" key="1">
    <citation type="submission" date="2019-09" db="EMBL/GenBank/DDBJ databases">
        <title>Geobacter sp. Red96, a novel strain isolated from paddy soil.</title>
        <authorList>
            <person name="Xu Z."/>
            <person name="Masuda Y."/>
            <person name="Itoh H."/>
            <person name="Senoo K."/>
        </authorList>
    </citation>
    <scope>NUCLEOTIDE SEQUENCE [LARGE SCALE GENOMIC DNA]</scope>
    <source>
        <strain evidence="2 3">Red96</strain>
    </source>
</reference>
<dbReference type="PANTHER" id="PTHR43685:SF2">
    <property type="entry name" value="GLYCOSYLTRANSFERASE 2-LIKE DOMAIN-CONTAINING PROTEIN"/>
    <property type="match status" value="1"/>
</dbReference>
<keyword evidence="3" id="KW-1185">Reference proteome</keyword>
<dbReference type="EMBL" id="VZQZ01000003">
    <property type="protein sequence ID" value="KAB0666163.1"/>
    <property type="molecule type" value="Genomic_DNA"/>
</dbReference>
<dbReference type="InterPro" id="IPR029044">
    <property type="entry name" value="Nucleotide-diphossugar_trans"/>
</dbReference>
<dbReference type="GO" id="GO:0016740">
    <property type="term" value="F:transferase activity"/>
    <property type="evidence" value="ECO:0007669"/>
    <property type="project" value="UniProtKB-KW"/>
</dbReference>
<evidence type="ECO:0000259" key="1">
    <source>
        <dbReference type="Pfam" id="PF00535"/>
    </source>
</evidence>
<evidence type="ECO:0000313" key="3">
    <source>
        <dbReference type="Proteomes" id="UP000420562"/>
    </source>
</evidence>
<organism evidence="2 3">
    <name type="scientific">Oryzomonas japonica</name>
    <dbReference type="NCBI Taxonomy" id="2603858"/>
    <lineage>
        <taxon>Bacteria</taxon>
        <taxon>Pseudomonadati</taxon>
        <taxon>Thermodesulfobacteriota</taxon>
        <taxon>Desulfuromonadia</taxon>
        <taxon>Geobacterales</taxon>
        <taxon>Geobacteraceae</taxon>
        <taxon>Oryzomonas</taxon>
    </lineage>
</organism>
<dbReference type="Pfam" id="PF00535">
    <property type="entry name" value="Glycos_transf_2"/>
    <property type="match status" value="1"/>
</dbReference>
<sequence>MHTVSVIIPTWNRAILIEKAIKSVLGQTIPVLEVLICDDGSTDNTEKIVKSIGDERVKWVSGVRGGRPAIPRNCGIRASKGEWLAFLDSDDEWQPEKLEKQFSLLEELDCRAACTNAHNFVPGKGITGNFLRWESRKLSFYDLLPVNQVICSSALLHKSLVDIVSGFPEDETLKGCEDYALWLRVATQTNFAFVPEPLVTYQNDAANSVRSSLGEERIARMKVFRNFADWAEGQGIPGMYVQKVKRQVMEDYVRSKAECVIRPVKKIKRFFCGK</sequence>
<dbReference type="Proteomes" id="UP000420562">
    <property type="component" value="Unassembled WGS sequence"/>
</dbReference>
<dbReference type="Gene3D" id="3.90.550.10">
    <property type="entry name" value="Spore Coat Polysaccharide Biosynthesis Protein SpsA, Chain A"/>
    <property type="match status" value="1"/>
</dbReference>
<feature type="domain" description="Glycosyltransferase 2-like" evidence="1">
    <location>
        <begin position="5"/>
        <end position="129"/>
    </location>
</feature>
<comment type="caution">
    <text evidence="2">The sequence shown here is derived from an EMBL/GenBank/DDBJ whole genome shotgun (WGS) entry which is preliminary data.</text>
</comment>
<protein>
    <submittedName>
        <fullName evidence="2">Glycosyltransferase</fullName>
    </submittedName>
</protein>
<dbReference type="SUPFAM" id="SSF53448">
    <property type="entry name" value="Nucleotide-diphospho-sugar transferases"/>
    <property type="match status" value="1"/>
</dbReference>
<dbReference type="PANTHER" id="PTHR43685">
    <property type="entry name" value="GLYCOSYLTRANSFERASE"/>
    <property type="match status" value="1"/>
</dbReference>
<gene>
    <name evidence="2" type="ORF">F6V25_06735</name>
</gene>
<evidence type="ECO:0000313" key="2">
    <source>
        <dbReference type="EMBL" id="KAB0666163.1"/>
    </source>
</evidence>
<keyword evidence="2" id="KW-0808">Transferase</keyword>
<name>A0A7J4ZSX1_9BACT</name>
<dbReference type="RefSeq" id="WP_151127844.1">
    <property type="nucleotide sequence ID" value="NZ_VZQZ01000003.1"/>
</dbReference>